<dbReference type="AlphaFoldDB" id="A0A6J4ILD1"/>
<protein>
    <submittedName>
        <fullName evidence="2">COG0398: uncharacterized membrane protein</fullName>
    </submittedName>
</protein>
<proteinExistence type="predicted"/>
<dbReference type="EMBL" id="CADCTG010000176">
    <property type="protein sequence ID" value="CAA9253440.1"/>
    <property type="molecule type" value="Genomic_DNA"/>
</dbReference>
<name>A0A6J4ILD1_9PROT</name>
<feature type="compositionally biased region" description="Basic residues" evidence="1">
    <location>
        <begin position="199"/>
        <end position="212"/>
    </location>
</feature>
<feature type="non-terminal residue" evidence="2">
    <location>
        <position position="1"/>
    </location>
</feature>
<evidence type="ECO:0000256" key="1">
    <source>
        <dbReference type="SAM" id="MobiDB-lite"/>
    </source>
</evidence>
<feature type="non-terminal residue" evidence="2">
    <location>
        <position position="263"/>
    </location>
</feature>
<feature type="region of interest" description="Disordered" evidence="1">
    <location>
        <begin position="76"/>
        <end position="96"/>
    </location>
</feature>
<gene>
    <name evidence="2" type="ORF">AVDCRST_MAG08-2343</name>
</gene>
<sequence>ATRRHRGQKSGTGGALSNSRLAQAVAARVAGGRGGAVLPVRPPPLAVLRELGRAPVGAGRLRFGVAGTRRPALRRRLRPGGGFLPAGRRGDDGHRRVSVRAVAGRGAGRGGRYARSFGAVPGRAPRLGRDLGAAGGAGARAGAGRAAPGRLLVFALAPADPGGALLADQLGSGSGGDAIPGLCRRYVLRDHPWHGGVRRHWGGPRAGPRRRGAAGPFGDLLSRRPAAARRAGGAVATGRFRQTLPARATPQRRRYGRRPRSQL</sequence>
<feature type="region of interest" description="Disordered" evidence="1">
    <location>
        <begin position="199"/>
        <end position="219"/>
    </location>
</feature>
<reference evidence="2" key="1">
    <citation type="submission" date="2020-02" db="EMBL/GenBank/DDBJ databases">
        <authorList>
            <person name="Meier V. D."/>
        </authorList>
    </citation>
    <scope>NUCLEOTIDE SEQUENCE</scope>
    <source>
        <strain evidence="2">AVDCRST_MAG08</strain>
    </source>
</reference>
<organism evidence="2">
    <name type="scientific">uncultured Acetobacteraceae bacterium</name>
    <dbReference type="NCBI Taxonomy" id="169975"/>
    <lineage>
        <taxon>Bacteria</taxon>
        <taxon>Pseudomonadati</taxon>
        <taxon>Pseudomonadota</taxon>
        <taxon>Alphaproteobacteria</taxon>
        <taxon>Acetobacterales</taxon>
        <taxon>Acetobacteraceae</taxon>
        <taxon>environmental samples</taxon>
    </lineage>
</organism>
<accession>A0A6J4ILD1</accession>
<evidence type="ECO:0000313" key="2">
    <source>
        <dbReference type="EMBL" id="CAA9253440.1"/>
    </source>
</evidence>